<keyword evidence="5" id="KW-1185">Reference proteome</keyword>
<dbReference type="EMBL" id="JAFBCL010000001">
    <property type="protein sequence ID" value="MBM7815004.1"/>
    <property type="molecule type" value="Genomic_DNA"/>
</dbReference>
<dbReference type="AlphaFoldDB" id="A0A8T8HYF9"/>
<evidence type="ECO:0000313" key="2">
    <source>
        <dbReference type="EMBL" id="MBM7815004.1"/>
    </source>
</evidence>
<sequence length="149" mass="15627">MTGADAVVVRVASGRYAADHPGWLAQVALLERRLRGVAPHAGADGPALRVEVDRPREPGTGPVKGLVEVTAVVLASSQVIRAAAVVLREWARQDAGREITVEVEQGGRRITGTGRGRAGIEAVRRVLAEALGDEPPSSEGEAEPADDDR</sequence>
<protein>
    <submittedName>
        <fullName evidence="3">Uncharacterized protein</fullName>
    </submittedName>
</protein>
<name>A0A8T8HYF9_9PSEU</name>
<feature type="compositionally biased region" description="Acidic residues" evidence="1">
    <location>
        <begin position="140"/>
        <end position="149"/>
    </location>
</feature>
<dbReference type="RefSeq" id="WP_204845579.1">
    <property type="nucleotide sequence ID" value="NZ_JAFBCL010000001.1"/>
</dbReference>
<dbReference type="EMBL" id="CP072788">
    <property type="protein sequence ID" value="QTR03260.1"/>
    <property type="molecule type" value="Genomic_DNA"/>
</dbReference>
<dbReference type="Proteomes" id="UP000671828">
    <property type="component" value="Chromosome"/>
</dbReference>
<dbReference type="InterPro" id="IPR045428">
    <property type="entry name" value="EACC1"/>
</dbReference>
<evidence type="ECO:0000313" key="5">
    <source>
        <dbReference type="Proteomes" id="UP001195724"/>
    </source>
</evidence>
<proteinExistence type="predicted"/>
<dbReference type="Proteomes" id="UP001195724">
    <property type="component" value="Unassembled WGS sequence"/>
</dbReference>
<gene>
    <name evidence="3" type="ORF">J7S33_30695</name>
    <name evidence="2" type="ORF">JOE68_005869</name>
</gene>
<evidence type="ECO:0000256" key="1">
    <source>
        <dbReference type="SAM" id="MobiDB-lite"/>
    </source>
</evidence>
<evidence type="ECO:0000313" key="4">
    <source>
        <dbReference type="Proteomes" id="UP000671828"/>
    </source>
</evidence>
<reference evidence="2 5" key="1">
    <citation type="submission" date="2021-01" db="EMBL/GenBank/DDBJ databases">
        <title>Sequencing the genomes of 1000 actinobacteria strains.</title>
        <authorList>
            <person name="Klenk H.-P."/>
        </authorList>
    </citation>
    <scope>NUCLEOTIDE SEQUENCE [LARGE SCALE GENOMIC DNA]</scope>
    <source>
        <strain evidence="2 5">DSM 44581</strain>
    </source>
</reference>
<dbReference type="Pfam" id="PF19953">
    <property type="entry name" value="EACC1"/>
    <property type="match status" value="1"/>
</dbReference>
<evidence type="ECO:0000313" key="3">
    <source>
        <dbReference type="EMBL" id="QTR03260.1"/>
    </source>
</evidence>
<organism evidence="3 4">
    <name type="scientific">Saccharothrix algeriensis</name>
    <dbReference type="NCBI Taxonomy" id="173560"/>
    <lineage>
        <taxon>Bacteria</taxon>
        <taxon>Bacillati</taxon>
        <taxon>Actinomycetota</taxon>
        <taxon>Actinomycetes</taxon>
        <taxon>Pseudonocardiales</taxon>
        <taxon>Pseudonocardiaceae</taxon>
        <taxon>Saccharothrix</taxon>
    </lineage>
</organism>
<accession>A0A8T8HYF9</accession>
<reference evidence="3" key="2">
    <citation type="submission" date="2021-04" db="EMBL/GenBank/DDBJ databases">
        <title>Saccharothrix algeriensis WGS.</title>
        <authorList>
            <person name="Stuskova K."/>
            <person name="Hakalova E."/>
            <person name="Tebbal A.B."/>
            <person name="Eichmeier A."/>
        </authorList>
    </citation>
    <scope>NUCLEOTIDE SEQUENCE</scope>
    <source>
        <strain evidence="3">NRRL B-24137</strain>
    </source>
</reference>
<feature type="region of interest" description="Disordered" evidence="1">
    <location>
        <begin position="129"/>
        <end position="149"/>
    </location>
</feature>